<comment type="similarity">
    <text evidence="3 13">Belongs to the D-alanine--D-alanine ligase family.</text>
</comment>
<dbReference type="Proteomes" id="UP001150259">
    <property type="component" value="Unassembled WGS sequence"/>
</dbReference>
<reference evidence="17 18" key="1">
    <citation type="submission" date="2022-11" db="EMBL/GenBank/DDBJ databases">
        <title>Anaerobic phenanthrene biodegradation by a DNRA strain PheN6.</title>
        <authorList>
            <person name="Zhang Z."/>
        </authorList>
    </citation>
    <scope>NUCLEOTIDE SEQUENCE [LARGE SCALE GENOMIC DNA]</scope>
    <source>
        <strain evidence="17 18">PheN6</strain>
    </source>
</reference>
<name>A0ABT5GG42_9MICO</name>
<evidence type="ECO:0000256" key="4">
    <source>
        <dbReference type="ARBA" id="ARBA00022598"/>
    </source>
</evidence>
<dbReference type="PIRSF" id="PIRSF039102">
    <property type="entry name" value="Ddl/VanB"/>
    <property type="match status" value="1"/>
</dbReference>
<comment type="pathway">
    <text evidence="13">Cell wall biogenesis; peptidoglycan biosynthesis.</text>
</comment>
<dbReference type="InterPro" id="IPR011095">
    <property type="entry name" value="Dala_Dala_lig_C"/>
</dbReference>
<dbReference type="SUPFAM" id="SSF56059">
    <property type="entry name" value="Glutathione synthetase ATP-binding domain-like"/>
    <property type="match status" value="1"/>
</dbReference>
<dbReference type="EMBL" id="JAPFQL010000028">
    <property type="protein sequence ID" value="MDC5697228.1"/>
    <property type="molecule type" value="Genomic_DNA"/>
</dbReference>
<feature type="region of interest" description="Disordered" evidence="15">
    <location>
        <begin position="1"/>
        <end position="27"/>
    </location>
</feature>
<comment type="caution">
    <text evidence="17">The sequence shown here is derived from an EMBL/GenBank/DDBJ whole genome shotgun (WGS) entry which is preliminary data.</text>
</comment>
<comment type="cofactor">
    <cofactor evidence="1">
        <name>Mn(2+)</name>
        <dbReference type="ChEBI" id="CHEBI:29035"/>
    </cofactor>
</comment>
<evidence type="ECO:0000256" key="15">
    <source>
        <dbReference type="SAM" id="MobiDB-lite"/>
    </source>
</evidence>
<evidence type="ECO:0000256" key="13">
    <source>
        <dbReference type="HAMAP-Rule" id="MF_00047"/>
    </source>
</evidence>
<comment type="function">
    <text evidence="13">Cell wall formation.</text>
</comment>
<evidence type="ECO:0000313" key="18">
    <source>
        <dbReference type="Proteomes" id="UP001150259"/>
    </source>
</evidence>
<keyword evidence="10 13" id="KW-0573">Peptidoglycan synthesis</keyword>
<dbReference type="NCBIfam" id="NF002378">
    <property type="entry name" value="PRK01372.1"/>
    <property type="match status" value="1"/>
</dbReference>
<evidence type="ECO:0000256" key="10">
    <source>
        <dbReference type="ARBA" id="ARBA00022984"/>
    </source>
</evidence>
<sequence length="395" mass="42219">MTSDQQPVHPSDPADADSAVAASNGPRGRRPRVAIIFGGRSSEHAVSCATAAGVMRAIDREKYDIVPIGVSRDGQWVLVADDPARFDLTAGRTPEVVPDRSHVVLPLSTRETALTVLEAGQPPRELGDVDVVLPLLHGPFGEDGTLQGFLELSDIRYVGSGVFASAAGMDKHYMKVVFAGHGLPVGPYTVITDRAWRADRAAALDACSALGFPVFVKPARAGSSMGISKVDDPAQLESAIEAAREHDPKVIVEAGITGREIECAVLEGHGTDGPRTSHVGEVAVHDNHAFYDFEAKYLAEADVDLTCPADVPAHVSDEVRRLAAAAFDSLGCEGLARVDCFYTEDGRVLINEINTMPGFTPHSMYPRMWAASGLSYTELIDELVSLALERRTGLR</sequence>
<dbReference type="HAMAP" id="MF_00047">
    <property type="entry name" value="Dala_Dala_lig"/>
    <property type="match status" value="1"/>
</dbReference>
<dbReference type="Gene3D" id="3.40.50.20">
    <property type="match status" value="1"/>
</dbReference>
<feature type="compositionally biased region" description="Low complexity" evidence="15">
    <location>
        <begin position="7"/>
        <end position="23"/>
    </location>
</feature>
<dbReference type="SUPFAM" id="SSF52440">
    <property type="entry name" value="PreATP-grasp domain"/>
    <property type="match status" value="1"/>
</dbReference>
<evidence type="ECO:0000256" key="12">
    <source>
        <dbReference type="ARBA" id="ARBA00023316"/>
    </source>
</evidence>
<evidence type="ECO:0000256" key="14">
    <source>
        <dbReference type="PROSITE-ProRule" id="PRU00409"/>
    </source>
</evidence>
<evidence type="ECO:0000259" key="16">
    <source>
        <dbReference type="PROSITE" id="PS50975"/>
    </source>
</evidence>
<evidence type="ECO:0000313" key="17">
    <source>
        <dbReference type="EMBL" id="MDC5697228.1"/>
    </source>
</evidence>
<evidence type="ECO:0000256" key="7">
    <source>
        <dbReference type="ARBA" id="ARBA00022840"/>
    </source>
</evidence>
<comment type="subcellular location">
    <subcellularLocation>
        <location evidence="13">Cytoplasm</location>
    </subcellularLocation>
</comment>
<dbReference type="NCBIfam" id="NF002528">
    <property type="entry name" value="PRK01966.1-4"/>
    <property type="match status" value="1"/>
</dbReference>
<dbReference type="InterPro" id="IPR005905">
    <property type="entry name" value="D_ala_D_ala"/>
</dbReference>
<keyword evidence="11" id="KW-0464">Manganese</keyword>
<comment type="catalytic activity">
    <reaction evidence="13">
        <text>2 D-alanine + ATP = D-alanyl-D-alanine + ADP + phosphate + H(+)</text>
        <dbReference type="Rhea" id="RHEA:11224"/>
        <dbReference type="ChEBI" id="CHEBI:15378"/>
        <dbReference type="ChEBI" id="CHEBI:30616"/>
        <dbReference type="ChEBI" id="CHEBI:43474"/>
        <dbReference type="ChEBI" id="CHEBI:57416"/>
        <dbReference type="ChEBI" id="CHEBI:57822"/>
        <dbReference type="ChEBI" id="CHEBI:456216"/>
        <dbReference type="EC" id="6.3.2.4"/>
    </reaction>
</comment>
<dbReference type="Pfam" id="PF07478">
    <property type="entry name" value="Dala_Dala_lig_C"/>
    <property type="match status" value="1"/>
</dbReference>
<dbReference type="InterPro" id="IPR011127">
    <property type="entry name" value="Dala_Dala_lig_N"/>
</dbReference>
<dbReference type="PANTHER" id="PTHR23132">
    <property type="entry name" value="D-ALANINE--D-ALANINE LIGASE"/>
    <property type="match status" value="1"/>
</dbReference>
<evidence type="ECO:0000256" key="11">
    <source>
        <dbReference type="ARBA" id="ARBA00023211"/>
    </source>
</evidence>
<dbReference type="InterPro" id="IPR013815">
    <property type="entry name" value="ATP_grasp_subdomain_1"/>
</dbReference>
<dbReference type="InterPro" id="IPR011761">
    <property type="entry name" value="ATP-grasp"/>
</dbReference>
<gene>
    <name evidence="13" type="primary">ddl</name>
    <name evidence="17" type="ORF">OO014_08155</name>
</gene>
<proteinExistence type="inferred from homology"/>
<dbReference type="GO" id="GO:0016874">
    <property type="term" value="F:ligase activity"/>
    <property type="evidence" value="ECO:0007669"/>
    <property type="project" value="UniProtKB-KW"/>
</dbReference>
<dbReference type="InterPro" id="IPR016185">
    <property type="entry name" value="PreATP-grasp_dom_sf"/>
</dbReference>
<accession>A0ABT5GG42</accession>
<dbReference type="NCBIfam" id="TIGR01205">
    <property type="entry name" value="D_ala_D_alaTIGR"/>
    <property type="match status" value="1"/>
</dbReference>
<dbReference type="EC" id="6.3.2.4" evidence="13"/>
<evidence type="ECO:0000256" key="6">
    <source>
        <dbReference type="ARBA" id="ARBA00022741"/>
    </source>
</evidence>
<keyword evidence="7 14" id="KW-0067">ATP-binding</keyword>
<dbReference type="Pfam" id="PF01820">
    <property type="entry name" value="Dala_Dala_lig_N"/>
    <property type="match status" value="1"/>
</dbReference>
<dbReference type="InterPro" id="IPR000291">
    <property type="entry name" value="D-Ala_lig_Van_CS"/>
</dbReference>
<keyword evidence="12 13" id="KW-0961">Cell wall biogenesis/degradation</keyword>
<keyword evidence="6 14" id="KW-0547">Nucleotide-binding</keyword>
<evidence type="ECO:0000256" key="5">
    <source>
        <dbReference type="ARBA" id="ARBA00022723"/>
    </source>
</evidence>
<dbReference type="PROSITE" id="PS50975">
    <property type="entry name" value="ATP_GRASP"/>
    <property type="match status" value="1"/>
</dbReference>
<evidence type="ECO:0000256" key="3">
    <source>
        <dbReference type="ARBA" id="ARBA00010871"/>
    </source>
</evidence>
<dbReference type="RefSeq" id="WP_272461807.1">
    <property type="nucleotide sequence ID" value="NZ_JAPFQL010000028.1"/>
</dbReference>
<feature type="domain" description="ATP-grasp" evidence="16">
    <location>
        <begin position="175"/>
        <end position="385"/>
    </location>
</feature>
<dbReference type="PANTHER" id="PTHR23132:SF25">
    <property type="entry name" value="D-ALANINE--D-ALANINE LIGASE A"/>
    <property type="match status" value="1"/>
</dbReference>
<keyword evidence="5" id="KW-0479">Metal-binding</keyword>
<keyword evidence="13" id="KW-0963">Cytoplasm</keyword>
<evidence type="ECO:0000256" key="2">
    <source>
        <dbReference type="ARBA" id="ARBA00001946"/>
    </source>
</evidence>
<keyword evidence="8" id="KW-0460">Magnesium</keyword>
<dbReference type="Gene3D" id="3.30.1490.20">
    <property type="entry name" value="ATP-grasp fold, A domain"/>
    <property type="match status" value="1"/>
</dbReference>
<dbReference type="Gene3D" id="3.30.470.20">
    <property type="entry name" value="ATP-grasp fold, B domain"/>
    <property type="match status" value="1"/>
</dbReference>
<organism evidence="17 18">
    <name type="scientific">Intrasporangium calvum</name>
    <dbReference type="NCBI Taxonomy" id="53358"/>
    <lineage>
        <taxon>Bacteria</taxon>
        <taxon>Bacillati</taxon>
        <taxon>Actinomycetota</taxon>
        <taxon>Actinomycetes</taxon>
        <taxon>Micrococcales</taxon>
        <taxon>Intrasporangiaceae</taxon>
        <taxon>Intrasporangium</taxon>
    </lineage>
</organism>
<evidence type="ECO:0000256" key="9">
    <source>
        <dbReference type="ARBA" id="ARBA00022960"/>
    </source>
</evidence>
<keyword evidence="4 13" id="KW-0436">Ligase</keyword>
<comment type="cofactor">
    <cofactor evidence="2">
        <name>Mg(2+)</name>
        <dbReference type="ChEBI" id="CHEBI:18420"/>
    </cofactor>
</comment>
<dbReference type="PROSITE" id="PS00843">
    <property type="entry name" value="DALA_DALA_LIGASE_1"/>
    <property type="match status" value="1"/>
</dbReference>
<evidence type="ECO:0000256" key="1">
    <source>
        <dbReference type="ARBA" id="ARBA00001936"/>
    </source>
</evidence>
<evidence type="ECO:0000256" key="8">
    <source>
        <dbReference type="ARBA" id="ARBA00022842"/>
    </source>
</evidence>
<protein>
    <recommendedName>
        <fullName evidence="13">D-alanine--D-alanine ligase</fullName>
        <ecNumber evidence="13">6.3.2.4</ecNumber>
    </recommendedName>
    <alternativeName>
        <fullName evidence="13">D-Ala-D-Ala ligase</fullName>
    </alternativeName>
    <alternativeName>
        <fullName evidence="13">D-alanylalanine synthetase</fullName>
    </alternativeName>
</protein>
<keyword evidence="18" id="KW-1185">Reference proteome</keyword>
<keyword evidence="9 13" id="KW-0133">Cell shape</keyword>